<dbReference type="PANTHER" id="PTHR37299">
    <property type="entry name" value="TRANSCRIPTIONAL REGULATOR-RELATED"/>
    <property type="match status" value="1"/>
</dbReference>
<dbReference type="Pfam" id="PF00072">
    <property type="entry name" value="Response_reg"/>
    <property type="match status" value="1"/>
</dbReference>
<dbReference type="SMART" id="SM00850">
    <property type="entry name" value="LytTR"/>
    <property type="match status" value="1"/>
</dbReference>
<dbReference type="GO" id="GO:0003677">
    <property type="term" value="F:DNA binding"/>
    <property type="evidence" value="ECO:0007669"/>
    <property type="project" value="UniProtKB-KW"/>
</dbReference>
<accession>A0ABT8L4X2</accession>
<proteinExistence type="predicted"/>
<comment type="caution">
    <text evidence="4">The sequence shown here is derived from an EMBL/GenBank/DDBJ whole genome shotgun (WGS) entry which is preliminary data.</text>
</comment>
<dbReference type="InterPro" id="IPR007492">
    <property type="entry name" value="LytTR_DNA-bd_dom"/>
</dbReference>
<dbReference type="Proteomes" id="UP001172083">
    <property type="component" value="Unassembled WGS sequence"/>
</dbReference>
<dbReference type="PROSITE" id="PS50930">
    <property type="entry name" value="HTH_LYTTR"/>
    <property type="match status" value="1"/>
</dbReference>
<evidence type="ECO:0000313" key="4">
    <source>
        <dbReference type="EMBL" id="MDN5211278.1"/>
    </source>
</evidence>
<keyword evidence="1" id="KW-0597">Phosphoprotein</keyword>
<dbReference type="InterPro" id="IPR011006">
    <property type="entry name" value="CheY-like_superfamily"/>
</dbReference>
<dbReference type="Gene3D" id="3.40.50.2300">
    <property type="match status" value="1"/>
</dbReference>
<dbReference type="InterPro" id="IPR046947">
    <property type="entry name" value="LytR-like"/>
</dbReference>
<organism evidence="4 5">
    <name type="scientific">Agaribacillus aureus</name>
    <dbReference type="NCBI Taxonomy" id="3051825"/>
    <lineage>
        <taxon>Bacteria</taxon>
        <taxon>Pseudomonadati</taxon>
        <taxon>Bacteroidota</taxon>
        <taxon>Cytophagia</taxon>
        <taxon>Cytophagales</taxon>
        <taxon>Splendidivirgaceae</taxon>
        <taxon>Agaribacillus</taxon>
    </lineage>
</organism>
<dbReference type="Gene3D" id="2.40.50.1020">
    <property type="entry name" value="LytTr DNA-binding domain"/>
    <property type="match status" value="1"/>
</dbReference>
<dbReference type="SMART" id="SM00448">
    <property type="entry name" value="REC"/>
    <property type="match status" value="1"/>
</dbReference>
<sequence>MTINCIIIDDEPLAIELLEEYVVKIPYLRLMESFENSFKALNFLKKNEVDLIFLDIHMPDFSGIDFFKSLQNPPKVIMTTAFEQYAVEGFELNAVDYLLKPFSFNRLLRATDKAYDLMQKRPVGIPEKDQHQGVEDYIFVKSTHNIIKINLCDIEYIEGYKDYLKVFTGEQQPVLTIKSLKSLENVLPHDAFVRIHKSYIVSINKIQSYRKGKVKIRDKYLPIGDSYRSIFNKTVLEGRM</sequence>
<dbReference type="SUPFAM" id="SSF52172">
    <property type="entry name" value="CheY-like"/>
    <property type="match status" value="1"/>
</dbReference>
<dbReference type="InterPro" id="IPR001789">
    <property type="entry name" value="Sig_transdc_resp-reg_receiver"/>
</dbReference>
<feature type="domain" description="HTH LytTR-type" evidence="3">
    <location>
        <begin position="138"/>
        <end position="211"/>
    </location>
</feature>
<evidence type="ECO:0000259" key="2">
    <source>
        <dbReference type="PROSITE" id="PS50110"/>
    </source>
</evidence>
<name>A0ABT8L4X2_9BACT</name>
<feature type="domain" description="Response regulatory" evidence="2">
    <location>
        <begin position="4"/>
        <end position="115"/>
    </location>
</feature>
<gene>
    <name evidence="4" type="ORF">QQ020_04425</name>
</gene>
<dbReference type="RefSeq" id="WP_346756613.1">
    <property type="nucleotide sequence ID" value="NZ_JAUJEB010000001.1"/>
</dbReference>
<evidence type="ECO:0000259" key="3">
    <source>
        <dbReference type="PROSITE" id="PS50930"/>
    </source>
</evidence>
<dbReference type="PROSITE" id="PS50110">
    <property type="entry name" value="RESPONSE_REGULATORY"/>
    <property type="match status" value="1"/>
</dbReference>
<evidence type="ECO:0000313" key="5">
    <source>
        <dbReference type="Proteomes" id="UP001172083"/>
    </source>
</evidence>
<dbReference type="EMBL" id="JAUJEB010000001">
    <property type="protein sequence ID" value="MDN5211278.1"/>
    <property type="molecule type" value="Genomic_DNA"/>
</dbReference>
<protein>
    <submittedName>
        <fullName evidence="4">LytTR family DNA-binding domain-containing protein</fullName>
    </submittedName>
</protein>
<dbReference type="Pfam" id="PF04397">
    <property type="entry name" value="LytTR"/>
    <property type="match status" value="1"/>
</dbReference>
<feature type="modified residue" description="4-aspartylphosphate" evidence="1">
    <location>
        <position position="55"/>
    </location>
</feature>
<dbReference type="PANTHER" id="PTHR37299:SF1">
    <property type="entry name" value="STAGE 0 SPORULATION PROTEIN A HOMOLOG"/>
    <property type="match status" value="1"/>
</dbReference>
<evidence type="ECO:0000256" key="1">
    <source>
        <dbReference type="PROSITE-ProRule" id="PRU00169"/>
    </source>
</evidence>
<keyword evidence="4" id="KW-0238">DNA-binding</keyword>
<reference evidence="4" key="1">
    <citation type="submission" date="2023-06" db="EMBL/GenBank/DDBJ databases">
        <title>Genomic of Agaribacillus aureum.</title>
        <authorList>
            <person name="Wang G."/>
        </authorList>
    </citation>
    <scope>NUCLEOTIDE SEQUENCE</scope>
    <source>
        <strain evidence="4">BMA12</strain>
    </source>
</reference>
<keyword evidence="5" id="KW-1185">Reference proteome</keyword>